<dbReference type="GO" id="GO:0071897">
    <property type="term" value="P:DNA biosynthetic process"/>
    <property type="evidence" value="ECO:0007669"/>
    <property type="project" value="UniProtKB-ARBA"/>
</dbReference>
<organism evidence="1 2">
    <name type="scientific">Pogonomyrmex barbatus</name>
    <name type="common">red harvester ant</name>
    <dbReference type="NCBI Taxonomy" id="144034"/>
    <lineage>
        <taxon>Eukaryota</taxon>
        <taxon>Metazoa</taxon>
        <taxon>Ecdysozoa</taxon>
        <taxon>Arthropoda</taxon>
        <taxon>Hexapoda</taxon>
        <taxon>Insecta</taxon>
        <taxon>Pterygota</taxon>
        <taxon>Neoptera</taxon>
        <taxon>Endopterygota</taxon>
        <taxon>Hymenoptera</taxon>
        <taxon>Apocrita</taxon>
        <taxon>Aculeata</taxon>
        <taxon>Formicoidea</taxon>
        <taxon>Formicidae</taxon>
        <taxon>Myrmicinae</taxon>
        <taxon>Pogonomyrmex</taxon>
    </lineage>
</organism>
<dbReference type="AlphaFoldDB" id="A0A6I9VQD1"/>
<dbReference type="SUPFAM" id="SSF56672">
    <property type="entry name" value="DNA/RNA polymerases"/>
    <property type="match status" value="1"/>
</dbReference>
<evidence type="ECO:0000313" key="2">
    <source>
        <dbReference type="RefSeq" id="XP_011629664.1"/>
    </source>
</evidence>
<dbReference type="Proteomes" id="UP000504615">
    <property type="component" value="Unplaced"/>
</dbReference>
<dbReference type="Gene3D" id="3.90.1600.10">
    <property type="entry name" value="Palm domain of DNA polymerase"/>
    <property type="match status" value="1"/>
</dbReference>
<dbReference type="InterPro" id="IPR023211">
    <property type="entry name" value="DNA_pol_palm_dom_sf"/>
</dbReference>
<dbReference type="KEGG" id="pbar:105422110"/>
<keyword evidence="1" id="KW-1185">Reference proteome</keyword>
<dbReference type="PANTHER" id="PTHR31511:SF12">
    <property type="entry name" value="RHO TERMINATION FACTOR N-TERMINAL DOMAIN-CONTAINING PROTEIN"/>
    <property type="match status" value="1"/>
</dbReference>
<accession>A0A6I9VQD1</accession>
<dbReference type="InterPro" id="IPR043502">
    <property type="entry name" value="DNA/RNA_pol_sf"/>
</dbReference>
<gene>
    <name evidence="2" type="primary">LOC105422110</name>
</gene>
<dbReference type="RefSeq" id="XP_011629664.1">
    <property type="nucleotide sequence ID" value="XM_011631362.1"/>
</dbReference>
<protein>
    <submittedName>
        <fullName evidence="2">Uncharacterized protein LOC105422110</fullName>
    </submittedName>
</protein>
<dbReference type="PANTHER" id="PTHR31511">
    <property type="entry name" value="PROTEIN CBG23764"/>
    <property type="match status" value="1"/>
</dbReference>
<dbReference type="GeneID" id="105422110"/>
<name>A0A6I9VQD1_9HYME</name>
<dbReference type="OrthoDB" id="7690693at2759"/>
<proteinExistence type="predicted"/>
<evidence type="ECO:0000313" key="1">
    <source>
        <dbReference type="Proteomes" id="UP000504615"/>
    </source>
</evidence>
<reference evidence="2" key="1">
    <citation type="submission" date="2025-08" db="UniProtKB">
        <authorList>
            <consortium name="RefSeq"/>
        </authorList>
    </citation>
    <scope>IDENTIFICATION</scope>
</reference>
<sequence length="197" mass="22957">MCILEISKTRLYDFHYDYMMLLYRSKCKIMYTDTDSLIYFLECRNIYENMKRDIARFDTSDYPNDNAYDILHSNKTVLGLMKDENNGAIMTEFIGLRAKMYALRVLGKSDTKRIKGVKRSTVAKTITSKDFALCLNESSQQSRRQACIRLMLHEVYTVSELKLALSPYDDKRYVTPDSTDTLPWGHYKLSVSDTNVV</sequence>